<dbReference type="Gene3D" id="1.10.10.10">
    <property type="entry name" value="Winged helix-like DNA-binding domain superfamily/Winged helix DNA-binding domain"/>
    <property type="match status" value="1"/>
</dbReference>
<gene>
    <name evidence="2" type="ORF">SAMN05660649_04709</name>
</gene>
<dbReference type="GO" id="GO:0016987">
    <property type="term" value="F:sigma factor activity"/>
    <property type="evidence" value="ECO:0007669"/>
    <property type="project" value="InterPro"/>
</dbReference>
<dbReference type="STRING" id="341036.SAMN05660649_04709"/>
<organism evidence="2 3">
    <name type="scientific">Desulfotruncus arcticus DSM 17038</name>
    <dbReference type="NCBI Taxonomy" id="1121424"/>
    <lineage>
        <taxon>Bacteria</taxon>
        <taxon>Bacillati</taxon>
        <taxon>Bacillota</taxon>
        <taxon>Clostridia</taxon>
        <taxon>Eubacteriales</taxon>
        <taxon>Desulfallaceae</taxon>
        <taxon>Desulfotruncus</taxon>
    </lineage>
</organism>
<dbReference type="AlphaFoldDB" id="A0A1I2Z150"/>
<protein>
    <submittedName>
        <fullName evidence="2">RNA polymerase sigma factor, sigma-70 family</fullName>
    </submittedName>
</protein>
<dbReference type="EMBL" id="FOOX01000024">
    <property type="protein sequence ID" value="SFH31573.1"/>
    <property type="molecule type" value="Genomic_DNA"/>
</dbReference>
<dbReference type="OrthoDB" id="9806818at2"/>
<name>A0A1I2Z150_9FIRM</name>
<dbReference type="SUPFAM" id="SSF88659">
    <property type="entry name" value="Sigma3 and sigma4 domains of RNA polymerase sigma factors"/>
    <property type="match status" value="1"/>
</dbReference>
<dbReference type="Proteomes" id="UP000199337">
    <property type="component" value="Unassembled WGS sequence"/>
</dbReference>
<keyword evidence="3" id="KW-1185">Reference proteome</keyword>
<feature type="domain" description="RNA polymerase sigma factor 70 region 4 type 2" evidence="1">
    <location>
        <begin position="83"/>
        <end position="127"/>
    </location>
</feature>
<dbReference type="InterPro" id="IPR014284">
    <property type="entry name" value="RNA_pol_sigma-70_dom"/>
</dbReference>
<evidence type="ECO:0000259" key="1">
    <source>
        <dbReference type="Pfam" id="PF08281"/>
    </source>
</evidence>
<evidence type="ECO:0000313" key="2">
    <source>
        <dbReference type="EMBL" id="SFH31573.1"/>
    </source>
</evidence>
<dbReference type="Pfam" id="PF08281">
    <property type="entry name" value="Sigma70_r4_2"/>
    <property type="match status" value="1"/>
</dbReference>
<dbReference type="InterPro" id="IPR013324">
    <property type="entry name" value="RNA_pol_sigma_r3/r4-like"/>
</dbReference>
<proteinExistence type="predicted"/>
<sequence>MERSSSNNKGKTVQHQFDSFCRKVLKGEASNYRKALARRWRYEVTFSELSEKELNQLYAMDEYATDYYLFQVMGYDVEVKDALIGEALEALPEKKRKIILLSYFMDMSDAEIGELMNLVRTTIYRHRTSSLQQIKKYMEGKADDENKSEP</sequence>
<dbReference type="InterPro" id="IPR013249">
    <property type="entry name" value="RNA_pol_sigma70_r4_t2"/>
</dbReference>
<evidence type="ECO:0000313" key="3">
    <source>
        <dbReference type="Proteomes" id="UP000199337"/>
    </source>
</evidence>
<dbReference type="InterPro" id="IPR036388">
    <property type="entry name" value="WH-like_DNA-bd_sf"/>
</dbReference>
<dbReference type="RefSeq" id="WP_092475132.1">
    <property type="nucleotide sequence ID" value="NZ_FOOX01000024.1"/>
</dbReference>
<dbReference type="GO" id="GO:0006352">
    <property type="term" value="P:DNA-templated transcription initiation"/>
    <property type="evidence" value="ECO:0007669"/>
    <property type="project" value="InterPro"/>
</dbReference>
<accession>A0A1I2Z150</accession>
<reference evidence="3" key="1">
    <citation type="submission" date="2016-10" db="EMBL/GenBank/DDBJ databases">
        <authorList>
            <person name="Varghese N."/>
            <person name="Submissions S."/>
        </authorList>
    </citation>
    <scope>NUCLEOTIDE SEQUENCE [LARGE SCALE GENOMIC DNA]</scope>
    <source>
        <strain evidence="3">DSM 17038</strain>
    </source>
</reference>
<dbReference type="NCBIfam" id="TIGR02937">
    <property type="entry name" value="sigma70-ECF"/>
    <property type="match status" value="1"/>
</dbReference>
<dbReference type="GO" id="GO:0003677">
    <property type="term" value="F:DNA binding"/>
    <property type="evidence" value="ECO:0007669"/>
    <property type="project" value="InterPro"/>
</dbReference>